<keyword evidence="4" id="KW-1185">Reference proteome</keyword>
<dbReference type="OrthoDB" id="5382295at2"/>
<feature type="signal peptide" evidence="1">
    <location>
        <begin position="1"/>
        <end position="18"/>
    </location>
</feature>
<dbReference type="Gene3D" id="3.10.450.50">
    <property type="match status" value="1"/>
</dbReference>
<dbReference type="SUPFAM" id="SSF54427">
    <property type="entry name" value="NTF2-like"/>
    <property type="match status" value="1"/>
</dbReference>
<feature type="chain" id="PRO_5022104662" evidence="1">
    <location>
        <begin position="19"/>
        <end position="298"/>
    </location>
</feature>
<keyword evidence="1" id="KW-0732">Signal</keyword>
<sequence>MKIIPGLFWALFCLSVSATDKVNCRDIQSTNWLIGQWTAKSGKSTVEETWKVLDKQNMVGFSATTQLGVEPHKTASVPFVETLRIVEMSGEIFYLAKTPQNEFPVAFKLIDCSSTRLKFENRQHDFPNVIEYNRISNSRLLVKVRGNDGKGFDINYTSQKMAASKNALDNSMSVSQDKAASNEALVVRYVRAYNESALTEMMGQVNEDVQWMSMKDNQVIVETGDKAELRKAMQHYFSGGGDTKSTLVSLISGGSFVSAIEKATWKSNGKSHSQCSPVVYEVEDGLIKNVWYYRAEKC</sequence>
<dbReference type="Proteomes" id="UP000315439">
    <property type="component" value="Unassembled WGS sequence"/>
</dbReference>
<name>A0A545U7I2_9GAMM</name>
<accession>A0A545U7I2</accession>
<proteinExistence type="predicted"/>
<protein>
    <submittedName>
        <fullName evidence="3">Nuclear transport factor 2 family protein</fullName>
    </submittedName>
</protein>
<dbReference type="InterPro" id="IPR046232">
    <property type="entry name" value="DUF6265"/>
</dbReference>
<feature type="domain" description="DUF6265" evidence="2">
    <location>
        <begin position="31"/>
        <end position="145"/>
    </location>
</feature>
<evidence type="ECO:0000313" key="4">
    <source>
        <dbReference type="Proteomes" id="UP000315439"/>
    </source>
</evidence>
<dbReference type="Pfam" id="PF19780">
    <property type="entry name" value="DUF6265"/>
    <property type="match status" value="1"/>
</dbReference>
<gene>
    <name evidence="3" type="ORF">FLL46_19865</name>
</gene>
<reference evidence="3 4" key="1">
    <citation type="submission" date="2019-07" db="EMBL/GenBank/DDBJ databases">
        <title>Draft genome for Aliikangiella sp. M105.</title>
        <authorList>
            <person name="Wang G."/>
        </authorList>
    </citation>
    <scope>NUCLEOTIDE SEQUENCE [LARGE SCALE GENOMIC DNA]</scope>
    <source>
        <strain evidence="3 4">M105</strain>
    </source>
</reference>
<organism evidence="3 4">
    <name type="scientific">Aliikangiella coralliicola</name>
    <dbReference type="NCBI Taxonomy" id="2592383"/>
    <lineage>
        <taxon>Bacteria</taxon>
        <taxon>Pseudomonadati</taxon>
        <taxon>Pseudomonadota</taxon>
        <taxon>Gammaproteobacteria</taxon>
        <taxon>Oceanospirillales</taxon>
        <taxon>Pleioneaceae</taxon>
        <taxon>Aliikangiella</taxon>
    </lineage>
</organism>
<evidence type="ECO:0000256" key="1">
    <source>
        <dbReference type="SAM" id="SignalP"/>
    </source>
</evidence>
<evidence type="ECO:0000259" key="2">
    <source>
        <dbReference type="Pfam" id="PF19780"/>
    </source>
</evidence>
<dbReference type="RefSeq" id="WP_142933101.1">
    <property type="nucleotide sequence ID" value="NZ_ML660168.1"/>
</dbReference>
<evidence type="ECO:0000313" key="3">
    <source>
        <dbReference type="EMBL" id="TQV85424.1"/>
    </source>
</evidence>
<comment type="caution">
    <text evidence="3">The sequence shown here is derived from an EMBL/GenBank/DDBJ whole genome shotgun (WGS) entry which is preliminary data.</text>
</comment>
<dbReference type="AlphaFoldDB" id="A0A545U7I2"/>
<dbReference type="InterPro" id="IPR032710">
    <property type="entry name" value="NTF2-like_dom_sf"/>
</dbReference>
<dbReference type="EMBL" id="VIKS01000012">
    <property type="protein sequence ID" value="TQV85424.1"/>
    <property type="molecule type" value="Genomic_DNA"/>
</dbReference>